<reference evidence="3 4" key="1">
    <citation type="submission" date="2015-01" db="EMBL/GenBank/DDBJ databases">
        <title>The Genome Sequence of Capronia semiimmersa CBS27337.</title>
        <authorList>
            <consortium name="The Broad Institute Genomics Platform"/>
            <person name="Cuomo C."/>
            <person name="de Hoog S."/>
            <person name="Gorbushina A."/>
            <person name="Stielow B."/>
            <person name="Teixiera M."/>
            <person name="Abouelleil A."/>
            <person name="Chapman S.B."/>
            <person name="Priest M."/>
            <person name="Young S.K."/>
            <person name="Wortman J."/>
            <person name="Nusbaum C."/>
            <person name="Birren B."/>
        </authorList>
    </citation>
    <scope>NUCLEOTIDE SEQUENCE [LARGE SCALE GENOMIC DNA]</scope>
    <source>
        <strain evidence="3 4">CBS 27337</strain>
    </source>
</reference>
<protein>
    <recommendedName>
        <fullName evidence="5">Apple domain-containing protein</fullName>
    </recommendedName>
</protein>
<accession>A0A0D2FLJ5</accession>
<dbReference type="STRING" id="5601.A0A0D2FLJ5"/>
<evidence type="ECO:0000256" key="1">
    <source>
        <dbReference type="SAM" id="MobiDB-lite"/>
    </source>
</evidence>
<keyword evidence="2" id="KW-0472">Membrane</keyword>
<feature type="transmembrane region" description="Helical" evidence="2">
    <location>
        <begin position="91"/>
        <end position="118"/>
    </location>
</feature>
<keyword evidence="4" id="KW-1185">Reference proteome</keyword>
<dbReference type="AlphaFoldDB" id="A0A0D2FLJ5"/>
<feature type="region of interest" description="Disordered" evidence="1">
    <location>
        <begin position="1"/>
        <end position="82"/>
    </location>
</feature>
<name>A0A0D2FLJ5_9EURO</name>
<dbReference type="HOGENOM" id="CLU_081024_0_0_1"/>
<keyword evidence="2" id="KW-1133">Transmembrane helix</keyword>
<evidence type="ECO:0000313" key="4">
    <source>
        <dbReference type="Proteomes" id="UP000054266"/>
    </source>
</evidence>
<dbReference type="EMBL" id="KN846959">
    <property type="protein sequence ID" value="KIW67585.1"/>
    <property type="molecule type" value="Genomic_DNA"/>
</dbReference>
<evidence type="ECO:0000256" key="2">
    <source>
        <dbReference type="SAM" id="Phobius"/>
    </source>
</evidence>
<evidence type="ECO:0008006" key="5">
    <source>
        <dbReference type="Google" id="ProtNLM"/>
    </source>
</evidence>
<sequence>MDGLQVASPLHDKHVVSGPGSDKFPLSGPSTNSYLSSPAYTNPPSTTSSQPIGSGHRQEPVQAQAPLSSIHDEKSTIPPDTRYRTPFGLSVIAYTALVSAIVLVICGAAFGGAIAAVAGNQDDDCSSSSGDNAALGAESGQATATATVATTVFATITATGTGTGTGTATSTPSGEASLLANYAPVDPSQISTAALNCTTGSSIYTLKGSQFQLNCNTNYAGNDIAFITAYRLEDCVGACENLNTLTTESTTPCMGVVFNANMHSLVPQNGGNCWLKSAMKDARSDVLPPSVGAVLVATT</sequence>
<gene>
    <name evidence="3" type="ORF">PV04_06823</name>
</gene>
<keyword evidence="2" id="KW-0812">Transmembrane</keyword>
<dbReference type="Proteomes" id="UP000054266">
    <property type="component" value="Unassembled WGS sequence"/>
</dbReference>
<proteinExistence type="predicted"/>
<feature type="compositionally biased region" description="Polar residues" evidence="1">
    <location>
        <begin position="28"/>
        <end position="52"/>
    </location>
</feature>
<evidence type="ECO:0000313" key="3">
    <source>
        <dbReference type="EMBL" id="KIW67585.1"/>
    </source>
</evidence>
<organism evidence="3 4">
    <name type="scientific">Phialophora macrospora</name>
    <dbReference type="NCBI Taxonomy" id="1851006"/>
    <lineage>
        <taxon>Eukaryota</taxon>
        <taxon>Fungi</taxon>
        <taxon>Dikarya</taxon>
        <taxon>Ascomycota</taxon>
        <taxon>Pezizomycotina</taxon>
        <taxon>Eurotiomycetes</taxon>
        <taxon>Chaetothyriomycetidae</taxon>
        <taxon>Chaetothyriales</taxon>
        <taxon>Herpotrichiellaceae</taxon>
        <taxon>Phialophora</taxon>
    </lineage>
</organism>